<name>A0A1W1V836_9FIRM</name>
<gene>
    <name evidence="1" type="ORF">SAMN00808754_0191</name>
</gene>
<dbReference type="Proteomes" id="UP000192569">
    <property type="component" value="Chromosome I"/>
</dbReference>
<dbReference type="STRING" id="698762.SAMN00808754_0191"/>
<organism evidence="1 2">
    <name type="scientific">Thermanaeromonas toyohensis ToBE</name>
    <dbReference type="NCBI Taxonomy" id="698762"/>
    <lineage>
        <taxon>Bacteria</taxon>
        <taxon>Bacillati</taxon>
        <taxon>Bacillota</taxon>
        <taxon>Clostridia</taxon>
        <taxon>Neomoorellales</taxon>
        <taxon>Neomoorellaceae</taxon>
        <taxon>Thermanaeromonas</taxon>
    </lineage>
</organism>
<keyword evidence="2" id="KW-1185">Reference proteome</keyword>
<evidence type="ECO:0000313" key="1">
    <source>
        <dbReference type="EMBL" id="SMB89637.1"/>
    </source>
</evidence>
<sequence length="62" mass="7380">MSPDILILKSRIHQELYNLQCLKEELKETLKPYKNKPIKNTTLLRALGSILLGKWPKTWRYI</sequence>
<dbReference type="EMBL" id="LT838272">
    <property type="protein sequence ID" value="SMB89637.1"/>
    <property type="molecule type" value="Genomic_DNA"/>
</dbReference>
<accession>A0A1W1V836</accession>
<reference evidence="1 2" key="1">
    <citation type="submission" date="2017-04" db="EMBL/GenBank/DDBJ databases">
        <authorList>
            <person name="Afonso C.L."/>
            <person name="Miller P.J."/>
            <person name="Scott M.A."/>
            <person name="Spackman E."/>
            <person name="Goraichik I."/>
            <person name="Dimitrov K.M."/>
            <person name="Suarez D.L."/>
            <person name="Swayne D.E."/>
        </authorList>
    </citation>
    <scope>NUCLEOTIDE SEQUENCE [LARGE SCALE GENOMIC DNA]</scope>
    <source>
        <strain evidence="1 2">ToBE</strain>
    </source>
</reference>
<proteinExistence type="predicted"/>
<evidence type="ECO:0000313" key="2">
    <source>
        <dbReference type="Proteomes" id="UP000192569"/>
    </source>
</evidence>
<dbReference type="AlphaFoldDB" id="A0A1W1V836"/>
<protein>
    <submittedName>
        <fullName evidence="1">Uncharacterized protein</fullName>
    </submittedName>
</protein>